<evidence type="ECO:0000313" key="2">
    <source>
        <dbReference type="EMBL" id="CAA9373052.1"/>
    </source>
</evidence>
<feature type="compositionally biased region" description="Basic and acidic residues" evidence="1">
    <location>
        <begin position="98"/>
        <end position="112"/>
    </location>
</feature>
<dbReference type="AlphaFoldDB" id="A0A6J4N0R8"/>
<feature type="compositionally biased region" description="Low complexity" evidence="1">
    <location>
        <begin position="479"/>
        <end position="507"/>
    </location>
</feature>
<feature type="non-terminal residue" evidence="2">
    <location>
        <position position="548"/>
    </location>
</feature>
<feature type="compositionally biased region" description="Basic and acidic residues" evidence="1">
    <location>
        <begin position="233"/>
        <end position="276"/>
    </location>
</feature>
<protein>
    <submittedName>
        <fullName evidence="2">Uncharacterized protein</fullName>
    </submittedName>
</protein>
<accession>A0A6J4N0R8</accession>
<feature type="compositionally biased region" description="Basic and acidic residues" evidence="1">
    <location>
        <begin position="431"/>
        <end position="444"/>
    </location>
</feature>
<name>A0A6J4N0R8_9BACT</name>
<dbReference type="EMBL" id="CADCUQ010000023">
    <property type="protein sequence ID" value="CAA9373052.1"/>
    <property type="molecule type" value="Genomic_DNA"/>
</dbReference>
<feature type="region of interest" description="Disordered" evidence="1">
    <location>
        <begin position="39"/>
        <end position="59"/>
    </location>
</feature>
<proteinExistence type="predicted"/>
<feature type="compositionally biased region" description="Basic residues" evidence="1">
    <location>
        <begin position="113"/>
        <end position="130"/>
    </location>
</feature>
<reference evidence="2" key="1">
    <citation type="submission" date="2020-02" db="EMBL/GenBank/DDBJ databases">
        <authorList>
            <person name="Meier V. D."/>
        </authorList>
    </citation>
    <scope>NUCLEOTIDE SEQUENCE</scope>
    <source>
        <strain evidence="2">AVDCRST_MAG64</strain>
    </source>
</reference>
<feature type="region of interest" description="Disordered" evidence="1">
    <location>
        <begin position="181"/>
        <end position="548"/>
    </location>
</feature>
<feature type="compositionally biased region" description="Basic and acidic residues" evidence="1">
    <location>
        <begin position="189"/>
        <end position="226"/>
    </location>
</feature>
<gene>
    <name evidence="2" type="ORF">AVDCRST_MAG64-69</name>
</gene>
<sequence length="548" mass="58913">GDDRKHRAVRLGAVRADGVRRPVAAAGCHLRVRRRVAVPADAPDQVPRHPRPGQDHRLVVRHPDRGLAVRRPHAHAVPPEVVRPADGALVRQPVRHQPGERAGRVRRGVEHHRPARRLGHPVLRRPRLLQRPRGVQGAGARDRHRGDRLPPDVLRRDGDQPDPAPEALRVRAALAGPVQALGRVPPDGVHAERAGPGHVHDVRHPAGRVDVDERDRQTAVRRADAGRRRRPVLHPDRGLQDDGRDRVHVPRDGRPVLDQADAEHARAGRRAADPRAVRHPAGVHVPAVRRDARRRGGGGGGRDGRQRGPAPVAHHPAQGRGRRRRQGVRRPQPVVGLGQVGPEHARHHPVAGVHRVDAGRGGRARVPLLQGHGPDGRALDHHHRAVRDRRARAADADDHGPGPDPVGPHPAAVLGPPGRRPGGGHGGPARAAHDRQPAERDDQPAVHAGARRGQRDRPGRPANPPPVRPGGRRGRARPAGRGEAGRAGLRGVPGAAARPATPGRQARISGGRPAGRLPVHGRVPGDRRPATRRPGRPAGRTPPPAETI</sequence>
<feature type="compositionally biased region" description="Basic and acidic residues" evidence="1">
    <location>
        <begin position="140"/>
        <end position="159"/>
    </location>
</feature>
<feature type="compositionally biased region" description="Basic and acidic residues" evidence="1">
    <location>
        <begin position="391"/>
        <end position="401"/>
    </location>
</feature>
<feature type="region of interest" description="Disordered" evidence="1">
    <location>
        <begin position="98"/>
        <end position="164"/>
    </location>
</feature>
<feature type="non-terminal residue" evidence="2">
    <location>
        <position position="1"/>
    </location>
</feature>
<feature type="compositionally biased region" description="Basic residues" evidence="1">
    <location>
        <begin position="380"/>
        <end position="390"/>
    </location>
</feature>
<evidence type="ECO:0000256" key="1">
    <source>
        <dbReference type="SAM" id="MobiDB-lite"/>
    </source>
</evidence>
<organism evidence="2">
    <name type="scientific">uncultured Phycisphaerae bacterium</name>
    <dbReference type="NCBI Taxonomy" id="904963"/>
    <lineage>
        <taxon>Bacteria</taxon>
        <taxon>Pseudomonadati</taxon>
        <taxon>Planctomycetota</taxon>
        <taxon>Phycisphaerae</taxon>
        <taxon>environmental samples</taxon>
    </lineage>
</organism>